<organism evidence="2 3">
    <name type="scientific">Ophiocordyceps sinensis (strain Co18 / CGMCC 3.14243)</name>
    <name type="common">Yarsagumba caterpillar fungus</name>
    <name type="synonym">Hirsutella sinensis</name>
    <dbReference type="NCBI Taxonomy" id="911162"/>
    <lineage>
        <taxon>Eukaryota</taxon>
        <taxon>Fungi</taxon>
        <taxon>Dikarya</taxon>
        <taxon>Ascomycota</taxon>
        <taxon>Pezizomycotina</taxon>
        <taxon>Sordariomycetes</taxon>
        <taxon>Hypocreomycetidae</taxon>
        <taxon>Hypocreales</taxon>
        <taxon>Ophiocordycipitaceae</taxon>
        <taxon>Ophiocordyceps</taxon>
    </lineage>
</organism>
<proteinExistence type="predicted"/>
<evidence type="ECO:0000313" key="2">
    <source>
        <dbReference type="EMBL" id="EQL04048.1"/>
    </source>
</evidence>
<evidence type="ECO:0000313" key="3">
    <source>
        <dbReference type="Proteomes" id="UP000019374"/>
    </source>
</evidence>
<feature type="compositionally biased region" description="Polar residues" evidence="1">
    <location>
        <begin position="36"/>
        <end position="45"/>
    </location>
</feature>
<reference evidence="2 3" key="1">
    <citation type="journal article" date="2013" name="Chin. Sci. Bull.">
        <title>Genome survey uncovers the secrets of sex and lifestyle in caterpillar fungus.</title>
        <authorList>
            <person name="Hu X."/>
            <person name="Zhang Y."/>
            <person name="Xiao G."/>
            <person name="Zheng P."/>
            <person name="Xia Y."/>
            <person name="Zhang X."/>
            <person name="St Leger R.J."/>
            <person name="Liu X."/>
            <person name="Wang C."/>
        </authorList>
    </citation>
    <scope>NUCLEOTIDE SEQUENCE [LARGE SCALE GENOMIC DNA]</scope>
    <source>
        <strain evidence="3">Co18 / CGMCC 3.14243</strain>
        <tissue evidence="2">Fruit-body</tissue>
    </source>
</reference>
<protein>
    <submittedName>
        <fullName evidence="2">Uncharacterized protein</fullName>
    </submittedName>
</protein>
<evidence type="ECO:0000256" key="1">
    <source>
        <dbReference type="SAM" id="MobiDB-lite"/>
    </source>
</evidence>
<accession>T5AQD2</accession>
<feature type="region of interest" description="Disordered" evidence="1">
    <location>
        <begin position="20"/>
        <end position="56"/>
    </location>
</feature>
<dbReference type="AlphaFoldDB" id="T5AQD2"/>
<sequence length="222" mass="23366">MLLMDALESSVQIWISRAPPNDSHLGHHRNDAPGLANTSSSTRVSPASAPLSDEHGRVVSRSRFLPAERARTGLLLTRIVAPSITTSSARDGASLGGAAPCSATPLAQSLSPNKSASAASLSSCPMAQPNPPTPPLLLTKRLNAFLHANRSPQLPTLLLITSHGKLLAHASPHAVTLLRTRATVAASLLAIHASSSVDEIDEAEASLAKKRSRRWQGETREI</sequence>
<dbReference type="eggNOG" id="ENOG502SRF0">
    <property type="taxonomic scope" value="Eukaryota"/>
</dbReference>
<dbReference type="EMBL" id="KE652182">
    <property type="protein sequence ID" value="EQL04048.1"/>
    <property type="molecule type" value="Genomic_DNA"/>
</dbReference>
<name>T5AQD2_OPHSC</name>
<dbReference type="Proteomes" id="UP000019374">
    <property type="component" value="Unassembled WGS sequence"/>
</dbReference>
<dbReference type="HOGENOM" id="CLU_1245719_0_0_1"/>
<dbReference type="OrthoDB" id="271745at2759"/>
<gene>
    <name evidence="2" type="ORF">OCS_00247</name>
</gene>